<comment type="caution">
    <text evidence="4">The sequence shown here is derived from an EMBL/GenBank/DDBJ whole genome shotgun (WGS) entry which is preliminary data.</text>
</comment>
<dbReference type="Proteomes" id="UP001498398">
    <property type="component" value="Unassembled WGS sequence"/>
</dbReference>
<feature type="region of interest" description="Disordered" evidence="1">
    <location>
        <begin position="728"/>
        <end position="757"/>
    </location>
</feature>
<dbReference type="Pfam" id="PF09088">
    <property type="entry name" value="MIF4G_like"/>
    <property type="match status" value="1"/>
</dbReference>
<dbReference type="InterPro" id="IPR015174">
    <property type="entry name" value="MIF4G-like_typ-2"/>
</dbReference>
<proteinExistence type="predicted"/>
<dbReference type="InterPro" id="IPR027159">
    <property type="entry name" value="CBP80"/>
</dbReference>
<keyword evidence="5" id="KW-1185">Reference proteome</keyword>
<accession>A0ABR1K3P7</accession>
<feature type="domain" description="MIF4G-like type 1" evidence="2">
    <location>
        <begin position="323"/>
        <end position="513"/>
    </location>
</feature>
<feature type="region of interest" description="Disordered" evidence="1">
    <location>
        <begin position="1"/>
        <end position="31"/>
    </location>
</feature>
<evidence type="ECO:0000256" key="1">
    <source>
        <dbReference type="SAM" id="MobiDB-lite"/>
    </source>
</evidence>
<dbReference type="InterPro" id="IPR016024">
    <property type="entry name" value="ARM-type_fold"/>
</dbReference>
<evidence type="ECO:0000259" key="2">
    <source>
        <dbReference type="Pfam" id="PF09088"/>
    </source>
</evidence>
<sequence length="882" mass="99325">MSYNDRPYRGGRRRYHRDDYDDRRREETPQEKVKNAIIKLGEVDPVQELPAIEAHVRSLAPLNIPSLAEAFHVSVTEQPFKIPYYAALLRRLHDTPEDGNAEEPSLGKQILEEFWKGFQAYVDKLAWRETRSCIHFFAHLTSAKLVAPESLAILLQAFTAVLDEFGVSHGRAKRAALCAAEGLMIGGASLKAISSSSPSEIINALQIFIETTTNAKWIVQPALKLHSASVDVENADELLDSALTILKALDAIDFDAPCPRPYSEYPELDSAFFTPFTLPLVLVPPEVIELEGLSSEEEESDAQVRKEEWPEYFLRLFPDDVTPDPNTPAGYIVRTDLLAIIDIFEVNRKECARLLLEYPKWTLPGTFKPKPGAPPSEVEPVVPHEWQLESTILETVLGASLLLPESAYKQIYYIGLITEVCKLSPQTVGPAVGKSIRRLYSSLSDGLDVDISRRFMEWFSIHMSNFNFAWVWKEWVPDLSLAVQHPKRNFIRRSLELEIRLSYYDRIVKTLPEAMHSPDAHTVPAQAPGPNFEYDDPTHPYHDATQNILNLFRGRSKAEDVITHLDTLRNTLEIEASESGQSLSNVPNLIRRIAIQSLLHIGSRSFSHLLNAIERYLPLLRSVASGSTSTASGSPEAKVDILNAVASFWKYNPLMVNIVLDKFMQYQIVDPTDVVSWTFNHIAEVEESERDLRAPMSLSAVEWDLLRGALNKAIGRVSLSRRKLTALRKEDDESRARAKASGGNMDVDGETKEEPPVAENPALTTAIKAFSTLTREQKSVLSRTLEGFVACLAPSLTSTHPNPKVSEVLTENAWHNRANWGRDEWNAWETWGWYRQFCTAYSPYLRSYATTLTTISFARFEGQSDPASDLLQKIWNISIGQE</sequence>
<dbReference type="PANTHER" id="PTHR12412:SF2">
    <property type="entry name" value="NUCLEAR CAP-BINDING PROTEIN SUBUNIT 1"/>
    <property type="match status" value="1"/>
</dbReference>
<organism evidence="4 5">
    <name type="scientific">Marasmiellus scandens</name>
    <dbReference type="NCBI Taxonomy" id="2682957"/>
    <lineage>
        <taxon>Eukaryota</taxon>
        <taxon>Fungi</taxon>
        <taxon>Dikarya</taxon>
        <taxon>Basidiomycota</taxon>
        <taxon>Agaricomycotina</taxon>
        <taxon>Agaricomycetes</taxon>
        <taxon>Agaricomycetidae</taxon>
        <taxon>Agaricales</taxon>
        <taxon>Marasmiineae</taxon>
        <taxon>Omphalotaceae</taxon>
        <taxon>Marasmiellus</taxon>
    </lineage>
</organism>
<evidence type="ECO:0000313" key="5">
    <source>
        <dbReference type="Proteomes" id="UP001498398"/>
    </source>
</evidence>
<name>A0ABR1K3P7_9AGAR</name>
<gene>
    <name evidence="4" type="primary">cbc1</name>
    <name evidence="4" type="ORF">VKT23_002568</name>
</gene>
<feature type="compositionally biased region" description="Basic and acidic residues" evidence="1">
    <location>
        <begin position="16"/>
        <end position="31"/>
    </location>
</feature>
<reference evidence="4 5" key="1">
    <citation type="submission" date="2024-01" db="EMBL/GenBank/DDBJ databases">
        <title>A draft genome for the cacao thread blight pathogen Marasmiellus scandens.</title>
        <authorList>
            <person name="Baruah I.K."/>
            <person name="Leung J."/>
            <person name="Bukari Y."/>
            <person name="Amoako-Attah I."/>
            <person name="Meinhardt L.W."/>
            <person name="Bailey B.A."/>
            <person name="Cohen S.P."/>
        </authorList>
    </citation>
    <scope>NUCLEOTIDE SEQUENCE [LARGE SCALE GENOMIC DNA]</scope>
    <source>
        <strain evidence="4 5">GH-19</strain>
    </source>
</reference>
<dbReference type="Gene3D" id="1.25.40.180">
    <property type="match status" value="3"/>
</dbReference>
<feature type="domain" description="MIF4G-like type 2" evidence="3">
    <location>
        <begin position="532"/>
        <end position="845"/>
    </location>
</feature>
<dbReference type="Pfam" id="PF09090">
    <property type="entry name" value="MIF4G_like_2"/>
    <property type="match status" value="1"/>
</dbReference>
<dbReference type="EMBL" id="JBANRG010000002">
    <property type="protein sequence ID" value="KAK7471157.1"/>
    <property type="molecule type" value="Genomic_DNA"/>
</dbReference>
<evidence type="ECO:0000259" key="3">
    <source>
        <dbReference type="Pfam" id="PF09090"/>
    </source>
</evidence>
<dbReference type="SUPFAM" id="SSF48371">
    <property type="entry name" value="ARM repeat"/>
    <property type="match status" value="3"/>
</dbReference>
<evidence type="ECO:0000313" key="4">
    <source>
        <dbReference type="EMBL" id="KAK7471157.1"/>
    </source>
</evidence>
<dbReference type="InterPro" id="IPR015172">
    <property type="entry name" value="MIF4G-like_typ-1"/>
</dbReference>
<protein>
    <submittedName>
        <fullName evidence="4">Nuclear cap-binding protein subunit 1</fullName>
    </submittedName>
</protein>
<dbReference type="PANTHER" id="PTHR12412">
    <property type="entry name" value="CAP BINDING PROTEIN"/>
    <property type="match status" value="1"/>
</dbReference>